<reference evidence="1" key="2">
    <citation type="journal article" date="2015" name="Genome Biol. Evol.">
        <title>Complete Genome Sequence and Transcriptomic Analysis of the Novel Pathogen Elizabethkingia anophelis in Response to Oxidative Stress.</title>
        <authorList>
            <person name="Li Y."/>
            <person name="Liu Y."/>
            <person name="Chew S.C."/>
            <person name="Tay M."/>
            <person name="Salido M.M."/>
            <person name="Teo J."/>
            <person name="Lauro F.M."/>
            <person name="Givskov M."/>
            <person name="Yang L."/>
        </authorList>
    </citation>
    <scope>NUCLEOTIDE SEQUENCE</scope>
    <source>
        <strain evidence="1">NUHP1</strain>
    </source>
</reference>
<protein>
    <submittedName>
        <fullName evidence="1">Uncharacterized protein</fullName>
    </submittedName>
</protein>
<reference evidence="1" key="1">
    <citation type="journal article" date="2013" name="Lancet">
        <title>First case of E anophelis outbreak in an intensive-care unit.</title>
        <authorList>
            <person name="Teo J."/>
            <person name="Tan S.Y."/>
            <person name="Tay M."/>
            <person name="Ding Y."/>
            <person name="Kjelleberg S."/>
            <person name="Givskov M."/>
            <person name="Lin R.T."/>
            <person name="Yang L."/>
        </authorList>
    </citation>
    <scope>NUCLEOTIDE SEQUENCE [LARGE SCALE GENOMIC DNA]</scope>
    <source>
        <strain evidence="1">NUHP1</strain>
    </source>
</reference>
<dbReference type="HOGENOM" id="CLU_3269384_0_0_10"/>
<dbReference type="Proteomes" id="UP000028933">
    <property type="component" value="Chromosome"/>
</dbReference>
<dbReference type="STRING" id="1338011.BD94_3989"/>
<proteinExistence type="predicted"/>
<organism evidence="1 2">
    <name type="scientific">Elizabethkingia anophelis NUHP1</name>
    <dbReference type="NCBI Taxonomy" id="1338011"/>
    <lineage>
        <taxon>Bacteria</taxon>
        <taxon>Pseudomonadati</taxon>
        <taxon>Bacteroidota</taxon>
        <taxon>Flavobacteriia</taxon>
        <taxon>Flavobacteriales</taxon>
        <taxon>Weeksellaceae</taxon>
        <taxon>Elizabethkingia</taxon>
    </lineage>
</organism>
<dbReference type="AlphaFoldDB" id="A0A077ENH9"/>
<name>A0A077ENH9_9FLAO</name>
<dbReference type="KEGG" id="eao:BD94_3989"/>
<evidence type="ECO:0000313" key="2">
    <source>
        <dbReference type="Proteomes" id="UP000028933"/>
    </source>
</evidence>
<gene>
    <name evidence="1" type="ORF">BD94_3989</name>
</gene>
<sequence>MKGYCSFSDKKRIFTGEKEKVFGVFLLSDILFMKNKVFFRC</sequence>
<accession>A0A077ENH9</accession>
<dbReference type="EMBL" id="CP007547">
    <property type="protein sequence ID" value="AIL47764.1"/>
    <property type="molecule type" value="Genomic_DNA"/>
</dbReference>
<evidence type="ECO:0000313" key="1">
    <source>
        <dbReference type="EMBL" id="AIL47764.1"/>
    </source>
</evidence>